<dbReference type="RefSeq" id="XP_069203066.1">
    <property type="nucleotide sequence ID" value="XM_069345239.1"/>
</dbReference>
<sequence>MRQSTRSQFSLRRLRTAFTPSSEGLSPVTEEQMPSTYTASRLSTDESFCSASSSFSPSLPRSSMSGRFSQMATSFSSNSLNSLKSKFAIRRSPSQIELEQEEERLMCKDELLDIVEPRPCAPSAVGSFEDVLFGGL</sequence>
<protein>
    <submittedName>
        <fullName evidence="2">Uncharacterized protein</fullName>
    </submittedName>
</protein>
<proteinExistence type="predicted"/>
<keyword evidence="3" id="KW-1185">Reference proteome</keyword>
<accession>A0ABR3PKY5</accession>
<name>A0ABR3PKY5_9PEZI</name>
<evidence type="ECO:0000313" key="3">
    <source>
        <dbReference type="Proteomes" id="UP001562354"/>
    </source>
</evidence>
<organism evidence="2 3">
    <name type="scientific">Neodothiora populina</name>
    <dbReference type="NCBI Taxonomy" id="2781224"/>
    <lineage>
        <taxon>Eukaryota</taxon>
        <taxon>Fungi</taxon>
        <taxon>Dikarya</taxon>
        <taxon>Ascomycota</taxon>
        <taxon>Pezizomycotina</taxon>
        <taxon>Dothideomycetes</taxon>
        <taxon>Dothideomycetidae</taxon>
        <taxon>Dothideales</taxon>
        <taxon>Dothioraceae</taxon>
        <taxon>Neodothiora</taxon>
    </lineage>
</organism>
<evidence type="ECO:0000256" key="1">
    <source>
        <dbReference type="SAM" id="MobiDB-lite"/>
    </source>
</evidence>
<dbReference type="GeneID" id="95979152"/>
<dbReference type="Proteomes" id="UP001562354">
    <property type="component" value="Unassembled WGS sequence"/>
</dbReference>
<comment type="caution">
    <text evidence="2">The sequence shown here is derived from an EMBL/GenBank/DDBJ whole genome shotgun (WGS) entry which is preliminary data.</text>
</comment>
<feature type="compositionally biased region" description="Polar residues" evidence="1">
    <location>
        <begin position="1"/>
        <end position="10"/>
    </location>
</feature>
<evidence type="ECO:0000313" key="2">
    <source>
        <dbReference type="EMBL" id="KAL1306794.1"/>
    </source>
</evidence>
<dbReference type="EMBL" id="JBFMKM010000004">
    <property type="protein sequence ID" value="KAL1306794.1"/>
    <property type="molecule type" value="Genomic_DNA"/>
</dbReference>
<gene>
    <name evidence="2" type="ORF">AAFC00_005453</name>
</gene>
<reference evidence="2 3" key="1">
    <citation type="submission" date="2024-07" db="EMBL/GenBank/DDBJ databases">
        <title>Draft sequence of the Neodothiora populina.</title>
        <authorList>
            <person name="Drown D.D."/>
            <person name="Schuette U.S."/>
            <person name="Buechlein A.B."/>
            <person name="Rusch D.R."/>
            <person name="Winton L.W."/>
            <person name="Adams G.A."/>
        </authorList>
    </citation>
    <scope>NUCLEOTIDE SEQUENCE [LARGE SCALE GENOMIC DNA]</scope>
    <source>
        <strain evidence="2 3">CPC 39397</strain>
    </source>
</reference>
<feature type="region of interest" description="Disordered" evidence="1">
    <location>
        <begin position="1"/>
        <end position="34"/>
    </location>
</feature>